<keyword evidence="2" id="KW-1185">Reference proteome</keyword>
<sequence length="72" mass="8600">MNIPKPYVPMLLGAVRDAVLYNEQLLTSETLRNRDDYEEHLVHLTQFLEYLKEEYKSKEDEYGLKLEQVIPE</sequence>
<dbReference type="Proteomes" id="UP001597380">
    <property type="component" value="Unassembled WGS sequence"/>
</dbReference>
<organism evidence="1 2">
    <name type="scientific">Corallincola platygyrae</name>
    <dbReference type="NCBI Taxonomy" id="1193278"/>
    <lineage>
        <taxon>Bacteria</taxon>
        <taxon>Pseudomonadati</taxon>
        <taxon>Pseudomonadota</taxon>
        <taxon>Gammaproteobacteria</taxon>
        <taxon>Alteromonadales</taxon>
        <taxon>Psychromonadaceae</taxon>
        <taxon>Corallincola</taxon>
    </lineage>
</organism>
<evidence type="ECO:0000313" key="1">
    <source>
        <dbReference type="EMBL" id="MFD2097886.1"/>
    </source>
</evidence>
<reference evidence="2" key="1">
    <citation type="journal article" date="2019" name="Int. J. Syst. Evol. Microbiol.">
        <title>The Global Catalogue of Microorganisms (GCM) 10K type strain sequencing project: providing services to taxonomists for standard genome sequencing and annotation.</title>
        <authorList>
            <consortium name="The Broad Institute Genomics Platform"/>
            <consortium name="The Broad Institute Genome Sequencing Center for Infectious Disease"/>
            <person name="Wu L."/>
            <person name="Ma J."/>
        </authorList>
    </citation>
    <scope>NUCLEOTIDE SEQUENCE [LARGE SCALE GENOMIC DNA]</scope>
    <source>
        <strain evidence="2">CGMCC 1.10992</strain>
    </source>
</reference>
<comment type="caution">
    <text evidence="1">The sequence shown here is derived from an EMBL/GenBank/DDBJ whole genome shotgun (WGS) entry which is preliminary data.</text>
</comment>
<evidence type="ECO:0000313" key="2">
    <source>
        <dbReference type="Proteomes" id="UP001597380"/>
    </source>
</evidence>
<gene>
    <name evidence="1" type="ORF">ACFSJ3_18010</name>
</gene>
<accession>A0ABW4XTQ5</accession>
<name>A0ABW4XTQ5_9GAMM</name>
<protein>
    <submittedName>
        <fullName evidence="1">Uncharacterized protein</fullName>
    </submittedName>
</protein>
<dbReference type="RefSeq" id="WP_345340023.1">
    <property type="nucleotide sequence ID" value="NZ_BAABLI010000013.1"/>
</dbReference>
<dbReference type="EMBL" id="JBHUHT010000030">
    <property type="protein sequence ID" value="MFD2097886.1"/>
    <property type="molecule type" value="Genomic_DNA"/>
</dbReference>
<proteinExistence type="predicted"/>